<dbReference type="RefSeq" id="WP_143067765.1">
    <property type="nucleotide sequence ID" value="NZ_FORM01000001.1"/>
</dbReference>
<sequence length="312" mass="37030">MDKRKNRVQPIRLSPKFFPLDIHKSMFINDLMISIPQYYAQSWEKTVLESHNSNNKSWQIDITYESPRELGKVKNKFTGNLSLFFATGRSQTSSYRLKWDNEFAIQLAKDYPKSFVRALEFHIGDEHYKNLKYTEFDIGGFKEQLQVKIKWNDDKPVVTIKEFFRVKEESQGFPKVFNELSSYLIADYLLSSEDEILRRIQVSDWKLRENISKEVNENNIYILLNRELKEVYFGETKKSLSQRYPQTQKHHSFDEWTEYCIIQLPPDTSEHTRLLVERILIAAGSKLFPNILYIDKPVLDIQNGLILKNRKK</sequence>
<dbReference type="STRING" id="1144750.SAMN05443431_10157"/>
<dbReference type="EMBL" id="FORM01000001">
    <property type="protein sequence ID" value="SFI49918.1"/>
    <property type="molecule type" value="Genomic_DNA"/>
</dbReference>
<evidence type="ECO:0000313" key="1">
    <source>
        <dbReference type="EMBL" id="SFI49918.1"/>
    </source>
</evidence>
<reference evidence="2" key="1">
    <citation type="submission" date="2016-10" db="EMBL/GenBank/DDBJ databases">
        <authorList>
            <person name="Varghese N."/>
            <person name="Submissions S."/>
        </authorList>
    </citation>
    <scope>NUCLEOTIDE SEQUENCE [LARGE SCALE GENOMIC DNA]</scope>
    <source>
        <strain evidence="2">DSM 28881</strain>
    </source>
</reference>
<protein>
    <submittedName>
        <fullName evidence="1">Uncharacterized protein</fullName>
    </submittedName>
</protein>
<accession>A0A1I3IPL3</accession>
<keyword evidence="2" id="KW-1185">Reference proteome</keyword>
<gene>
    <name evidence="1" type="ORF">SAMN05443431_10157</name>
</gene>
<name>A0A1I3IPL3_9FLAO</name>
<proteinExistence type="predicted"/>
<evidence type="ECO:0000313" key="2">
    <source>
        <dbReference type="Proteomes" id="UP000199559"/>
    </source>
</evidence>
<dbReference type="AlphaFoldDB" id="A0A1I3IPL3"/>
<dbReference type="Proteomes" id="UP000199559">
    <property type="component" value="Unassembled WGS sequence"/>
</dbReference>
<organism evidence="1 2">
    <name type="scientific">Olleya namhaensis</name>
    <dbReference type="NCBI Taxonomy" id="1144750"/>
    <lineage>
        <taxon>Bacteria</taxon>
        <taxon>Pseudomonadati</taxon>
        <taxon>Bacteroidota</taxon>
        <taxon>Flavobacteriia</taxon>
        <taxon>Flavobacteriales</taxon>
        <taxon>Flavobacteriaceae</taxon>
    </lineage>
</organism>